<dbReference type="Proteomes" id="UP001268542">
    <property type="component" value="Unassembled WGS sequence"/>
</dbReference>
<dbReference type="Gene3D" id="3.40.50.2000">
    <property type="entry name" value="Glycogen Phosphorylase B"/>
    <property type="match status" value="2"/>
</dbReference>
<gene>
    <name evidence="1" type="ORF">RDV89_00160</name>
</gene>
<reference evidence="1 2" key="1">
    <citation type="submission" date="2023-08" db="EMBL/GenBank/DDBJ databases">
        <title>Nocardioides seae sp. nov., a bacterium isolated from a soil.</title>
        <authorList>
            <person name="Wang X."/>
        </authorList>
    </citation>
    <scope>NUCLEOTIDE SEQUENCE [LARGE SCALE GENOMIC DNA]</scope>
    <source>
        <strain evidence="1 2">YZH12</strain>
    </source>
</reference>
<dbReference type="EMBL" id="JAVYII010000001">
    <property type="protein sequence ID" value="MDT9591457.1"/>
    <property type="molecule type" value="Genomic_DNA"/>
</dbReference>
<comment type="caution">
    <text evidence="1">The sequence shown here is derived from an EMBL/GenBank/DDBJ whole genome shotgun (WGS) entry which is preliminary data.</text>
</comment>
<accession>A0ABU3PQG7</accession>
<dbReference type="RefSeq" id="WP_315730421.1">
    <property type="nucleotide sequence ID" value="NZ_JAVYII010000001.1"/>
</dbReference>
<sequence>MSAPLRVGWYVHHHGHGHLHRALAVAEELHRGGAEVTVLSSREPTAHPAVADWVELPRDDDGSPHDVTAGGVLHWVPRHHDGLLARSARISAWLERHRPDVVVCDVSQEVALLCRLHGVPVVSVVQAGERSDLPHRVGLAAADALVACWPPAAGRLVTGLPDDVADRVVAVGGLSRFPVRTDRRTAREGGVLVLGGSGGDAWTPGQVRALAVAADRDVRVLGRERWDPRPQDALAAADVVVVQAGQNALAEVAAARVPAVVVAAERPFDEQRATAAALRLGPWPAVVLDRLEHDDWPTLLAEVAALDGERWSAWCDGDAARRFAAVVRRVGLRGLVVDGVA</sequence>
<keyword evidence="2" id="KW-1185">Reference proteome</keyword>
<dbReference type="SUPFAM" id="SSF53756">
    <property type="entry name" value="UDP-Glycosyltransferase/glycogen phosphorylase"/>
    <property type="match status" value="1"/>
</dbReference>
<protein>
    <recommendedName>
        <fullName evidence="3">Glycosyl transferase family 28 C-terminal domain-containing protein</fullName>
    </recommendedName>
</protein>
<evidence type="ECO:0000313" key="2">
    <source>
        <dbReference type="Proteomes" id="UP001268542"/>
    </source>
</evidence>
<evidence type="ECO:0000313" key="1">
    <source>
        <dbReference type="EMBL" id="MDT9591457.1"/>
    </source>
</evidence>
<dbReference type="PANTHER" id="PTHR21015:SF22">
    <property type="entry name" value="GLYCOSYLTRANSFERASE"/>
    <property type="match status" value="1"/>
</dbReference>
<dbReference type="PANTHER" id="PTHR21015">
    <property type="entry name" value="UDP-N-ACETYLGLUCOSAMINE--N-ACETYLMURAMYL-(PENTAPEPTIDE) PYROPHOSPHORYL-UNDECAPRENOL N-ACETYLGLUCOSAMINE TRANSFERASE 1"/>
    <property type="match status" value="1"/>
</dbReference>
<evidence type="ECO:0008006" key="3">
    <source>
        <dbReference type="Google" id="ProtNLM"/>
    </source>
</evidence>
<name>A0ABU3PQG7_9ACTN</name>
<organism evidence="1 2">
    <name type="scientific">Nocardioides imazamoxiresistens</name>
    <dbReference type="NCBI Taxonomy" id="3231893"/>
    <lineage>
        <taxon>Bacteria</taxon>
        <taxon>Bacillati</taxon>
        <taxon>Actinomycetota</taxon>
        <taxon>Actinomycetes</taxon>
        <taxon>Propionibacteriales</taxon>
        <taxon>Nocardioidaceae</taxon>
        <taxon>Nocardioides</taxon>
    </lineage>
</organism>
<proteinExistence type="predicted"/>